<dbReference type="Pfam" id="PF02225">
    <property type="entry name" value="PA"/>
    <property type="match status" value="1"/>
</dbReference>
<dbReference type="Proteomes" id="UP001596414">
    <property type="component" value="Unassembled WGS sequence"/>
</dbReference>
<dbReference type="GO" id="GO:0046872">
    <property type="term" value="F:metal ion binding"/>
    <property type="evidence" value="ECO:0007669"/>
    <property type="project" value="UniProtKB-KW"/>
</dbReference>
<evidence type="ECO:0000256" key="9">
    <source>
        <dbReference type="ARBA" id="ARBA00022723"/>
    </source>
</evidence>
<evidence type="ECO:0000256" key="19">
    <source>
        <dbReference type="ARBA" id="ARBA00025833"/>
    </source>
</evidence>
<dbReference type="SUPFAM" id="SSF53187">
    <property type="entry name" value="Zn-dependent exopeptidases"/>
    <property type="match status" value="1"/>
</dbReference>
<keyword evidence="7" id="KW-0121">Carboxypeptidase</keyword>
<dbReference type="Gene3D" id="3.40.630.10">
    <property type="entry name" value="Zn peptidases"/>
    <property type="match status" value="1"/>
</dbReference>
<evidence type="ECO:0000259" key="22">
    <source>
        <dbReference type="Pfam" id="PF04389"/>
    </source>
</evidence>
<evidence type="ECO:0000256" key="2">
    <source>
        <dbReference type="ARBA" id="ARBA00004371"/>
    </source>
</evidence>
<dbReference type="EMBL" id="JBHSZQ010000020">
    <property type="protein sequence ID" value="MFC7126477.1"/>
    <property type="molecule type" value="Genomic_DNA"/>
</dbReference>
<evidence type="ECO:0000313" key="24">
    <source>
        <dbReference type="Proteomes" id="UP001596414"/>
    </source>
</evidence>
<dbReference type="SUPFAM" id="SSF52025">
    <property type="entry name" value="PA domain"/>
    <property type="match status" value="1"/>
</dbReference>
<protein>
    <recommendedName>
        <fullName evidence="5">Carboxypeptidase Q</fullName>
    </recommendedName>
    <alternativeName>
        <fullName evidence="20">Plasma glutamate carboxypeptidase</fullName>
    </alternativeName>
</protein>
<evidence type="ECO:0000256" key="13">
    <source>
        <dbReference type="ARBA" id="ARBA00022833"/>
    </source>
</evidence>
<evidence type="ECO:0000313" key="23">
    <source>
        <dbReference type="EMBL" id="MFC7126477.1"/>
    </source>
</evidence>
<dbReference type="InterPro" id="IPR007484">
    <property type="entry name" value="Peptidase_M28"/>
</dbReference>
<keyword evidence="14" id="KW-0333">Golgi apparatus</keyword>
<comment type="caution">
    <text evidence="23">The sequence shown here is derived from an EMBL/GenBank/DDBJ whole genome shotgun (WGS) entry which is preliminary data.</text>
</comment>
<name>A0ABD5X969_9EURY</name>
<keyword evidence="11" id="KW-0378">Hydrolase</keyword>
<evidence type="ECO:0000256" key="5">
    <source>
        <dbReference type="ARBA" id="ARBA00014116"/>
    </source>
</evidence>
<feature type="domain" description="Peptidase M28" evidence="22">
    <location>
        <begin position="220"/>
        <end position="404"/>
    </location>
</feature>
<dbReference type="GO" id="GO:0006508">
    <property type="term" value="P:proteolysis"/>
    <property type="evidence" value="ECO:0007669"/>
    <property type="project" value="UniProtKB-KW"/>
</dbReference>
<dbReference type="GO" id="GO:0005576">
    <property type="term" value="C:extracellular region"/>
    <property type="evidence" value="ECO:0007669"/>
    <property type="project" value="UniProtKB-SubCell"/>
</dbReference>
<evidence type="ECO:0000256" key="20">
    <source>
        <dbReference type="ARBA" id="ARBA00033328"/>
    </source>
</evidence>
<dbReference type="Pfam" id="PF04389">
    <property type="entry name" value="Peptidase_M28"/>
    <property type="match status" value="1"/>
</dbReference>
<dbReference type="Gene3D" id="3.50.30.30">
    <property type="match status" value="1"/>
</dbReference>
<evidence type="ECO:0000256" key="18">
    <source>
        <dbReference type="ARBA" id="ARBA00023228"/>
    </source>
</evidence>
<evidence type="ECO:0000256" key="4">
    <source>
        <dbReference type="ARBA" id="ARBA00004613"/>
    </source>
</evidence>
<evidence type="ECO:0000256" key="6">
    <source>
        <dbReference type="ARBA" id="ARBA00022525"/>
    </source>
</evidence>
<organism evidence="23 24">
    <name type="scientific">Halovenus rubra</name>
    <dbReference type="NCBI Taxonomy" id="869890"/>
    <lineage>
        <taxon>Archaea</taxon>
        <taxon>Methanobacteriati</taxon>
        <taxon>Methanobacteriota</taxon>
        <taxon>Stenosarchaea group</taxon>
        <taxon>Halobacteria</taxon>
        <taxon>Halobacteriales</taxon>
        <taxon>Haloarculaceae</taxon>
        <taxon>Halovenus</taxon>
    </lineage>
</organism>
<evidence type="ECO:0000256" key="10">
    <source>
        <dbReference type="ARBA" id="ARBA00022729"/>
    </source>
</evidence>
<keyword evidence="18" id="KW-0458">Lysosome</keyword>
<evidence type="ECO:0000256" key="14">
    <source>
        <dbReference type="ARBA" id="ARBA00023034"/>
    </source>
</evidence>
<keyword evidence="8" id="KW-0645">Protease</keyword>
<evidence type="ECO:0000256" key="11">
    <source>
        <dbReference type="ARBA" id="ARBA00022801"/>
    </source>
</evidence>
<evidence type="ECO:0000256" key="15">
    <source>
        <dbReference type="ARBA" id="ARBA00023049"/>
    </source>
</evidence>
<accession>A0ABD5X969</accession>
<dbReference type="GO" id="GO:0005764">
    <property type="term" value="C:lysosome"/>
    <property type="evidence" value="ECO:0007669"/>
    <property type="project" value="UniProtKB-SubCell"/>
</dbReference>
<keyword evidence="15" id="KW-0482">Metalloprotease</keyword>
<proteinExistence type="predicted"/>
<dbReference type="InterPro" id="IPR003137">
    <property type="entry name" value="PA_domain"/>
</dbReference>
<evidence type="ECO:0000256" key="16">
    <source>
        <dbReference type="ARBA" id="ARBA00023145"/>
    </source>
</evidence>
<keyword evidence="9" id="KW-0479">Metal-binding</keyword>
<evidence type="ECO:0000256" key="8">
    <source>
        <dbReference type="ARBA" id="ARBA00022670"/>
    </source>
</evidence>
<dbReference type="InterPro" id="IPR039866">
    <property type="entry name" value="CPQ"/>
</dbReference>
<dbReference type="GO" id="GO:0008237">
    <property type="term" value="F:metallopeptidase activity"/>
    <property type="evidence" value="ECO:0007669"/>
    <property type="project" value="UniProtKB-KW"/>
</dbReference>
<dbReference type="InterPro" id="IPR046450">
    <property type="entry name" value="PA_dom_sf"/>
</dbReference>
<evidence type="ECO:0000256" key="17">
    <source>
        <dbReference type="ARBA" id="ARBA00023180"/>
    </source>
</evidence>
<dbReference type="RefSeq" id="WP_267636034.1">
    <property type="nucleotide sequence ID" value="NZ_JAODIY010000001.1"/>
</dbReference>
<evidence type="ECO:0000256" key="7">
    <source>
        <dbReference type="ARBA" id="ARBA00022645"/>
    </source>
</evidence>
<keyword evidence="17" id="KW-0325">Glycoprotein</keyword>
<comment type="subcellular location">
    <subcellularLocation>
        <location evidence="1">Endoplasmic reticulum</location>
    </subcellularLocation>
    <subcellularLocation>
        <location evidence="3">Golgi apparatus</location>
    </subcellularLocation>
    <subcellularLocation>
        <location evidence="2">Lysosome</location>
    </subcellularLocation>
    <subcellularLocation>
        <location evidence="4">Secreted</location>
    </subcellularLocation>
</comment>
<gene>
    <name evidence="23" type="ORF">ACFQJ7_10585</name>
</gene>
<keyword evidence="13" id="KW-0862">Zinc</keyword>
<sequence>MRKLPNSVVGDAQTSDFGWQVLTDLVDVGNRMAGQAGEADGAAVVRDAFERAGLRKPTIERFDIPGWWREEATLTVETPHERVHDNTHEVISLPGSPSGSVTADVVDVGPGGYDDFEAADIDGAVVMASSETPESADRWIHRMEKYSNAATEGAAGFIFRNHIDGSLPPTGEVGYGNRPGPIPAVGVSSEVGTRLARYAVDGATVSIDSQCRNEPSTSRNVEARLGPEDGEEVLVTAHVDAHDISDGALDNGTGSALVAEIGRLLTAVEGELDHPVRFITFGSEEIGLRGAYHWSESHDLDNVKCVVNIDGAGSSRNLWVGTNGFETLASVFESVTDEFNAPLSTRSGISPHGDQWAFVQEGIPAVMAGSTSDSTGRGWGHTHADTIDKLDSRDLRDLAVLLAEAVARLADNEVSVATKSRTTIREHIDDGYVQELKTGGRWPY</sequence>
<reference evidence="23 24" key="1">
    <citation type="journal article" date="2014" name="Int. J. Syst. Evol. Microbiol.">
        <title>Complete genome sequence of Corynebacterium casei LMG S-19264T (=DSM 44701T), isolated from a smear-ripened cheese.</title>
        <authorList>
            <consortium name="US DOE Joint Genome Institute (JGI-PGF)"/>
            <person name="Walter F."/>
            <person name="Albersmeier A."/>
            <person name="Kalinowski J."/>
            <person name="Ruckert C."/>
        </authorList>
    </citation>
    <scope>NUCLEOTIDE SEQUENCE [LARGE SCALE GENOMIC DNA]</scope>
    <source>
        <strain evidence="23 24">CGMCC 4.7215</strain>
    </source>
</reference>
<feature type="domain" description="PA" evidence="21">
    <location>
        <begin position="101"/>
        <end position="195"/>
    </location>
</feature>
<dbReference type="PANTHER" id="PTHR12053:SF3">
    <property type="entry name" value="CARBOXYPEPTIDASE Q"/>
    <property type="match status" value="1"/>
</dbReference>
<keyword evidence="10" id="KW-0732">Signal</keyword>
<dbReference type="PANTHER" id="PTHR12053">
    <property type="entry name" value="PROTEASE FAMILY M28 PLASMA GLUTAMATE CARBOXYPEPTIDASE-RELATED"/>
    <property type="match status" value="1"/>
</dbReference>
<comment type="subunit">
    <text evidence="19">Homodimer. The monomeric form is inactive while the homodimer is active.</text>
</comment>
<keyword evidence="6" id="KW-0964">Secreted</keyword>
<dbReference type="GO" id="GO:0004180">
    <property type="term" value="F:carboxypeptidase activity"/>
    <property type="evidence" value="ECO:0007669"/>
    <property type="project" value="UniProtKB-KW"/>
</dbReference>
<evidence type="ECO:0000256" key="3">
    <source>
        <dbReference type="ARBA" id="ARBA00004555"/>
    </source>
</evidence>
<dbReference type="CDD" id="cd04819">
    <property type="entry name" value="PA_2"/>
    <property type="match status" value="1"/>
</dbReference>
<keyword evidence="12" id="KW-0256">Endoplasmic reticulum</keyword>
<evidence type="ECO:0000256" key="1">
    <source>
        <dbReference type="ARBA" id="ARBA00004240"/>
    </source>
</evidence>
<keyword evidence="16" id="KW-0865">Zymogen</keyword>
<evidence type="ECO:0000256" key="12">
    <source>
        <dbReference type="ARBA" id="ARBA00022824"/>
    </source>
</evidence>
<dbReference type="AlphaFoldDB" id="A0ABD5X969"/>
<evidence type="ECO:0000259" key="21">
    <source>
        <dbReference type="Pfam" id="PF02225"/>
    </source>
</evidence>